<accession>A0ABR2A554</accession>
<evidence type="ECO:0000313" key="1">
    <source>
        <dbReference type="EMBL" id="KAK8488195.1"/>
    </source>
</evidence>
<comment type="caution">
    <text evidence="1">The sequence shown here is derived from an EMBL/GenBank/DDBJ whole genome shotgun (WGS) entry which is preliminary data.</text>
</comment>
<keyword evidence="2" id="KW-1185">Reference proteome</keyword>
<dbReference type="Proteomes" id="UP001472677">
    <property type="component" value="Unassembled WGS sequence"/>
</dbReference>
<protein>
    <submittedName>
        <fullName evidence="1">Uncharacterized protein</fullName>
    </submittedName>
</protein>
<proteinExistence type="predicted"/>
<reference evidence="1 2" key="1">
    <citation type="journal article" date="2024" name="G3 (Bethesda)">
        <title>Genome assembly of Hibiscus sabdariffa L. provides insights into metabolisms of medicinal natural products.</title>
        <authorList>
            <person name="Kim T."/>
        </authorList>
    </citation>
    <scope>NUCLEOTIDE SEQUENCE [LARGE SCALE GENOMIC DNA]</scope>
    <source>
        <strain evidence="1">TK-2024</strain>
        <tissue evidence="1">Old leaves</tissue>
    </source>
</reference>
<sequence length="202" mass="23380">MFPREVIFDCTMFGLSIKDWNVFNGNNGFIVTQHFSSVHLFKSSNNFLWQMTWLQQSIEKCYYLEQAPVAFNCKAAAATLWVTCNADIHSTNHQARRQHRVPVAPFLNASNCQQDVLGSWFLPKLTLETKQIKIKDLGFSKLDPFTDFKYHKFFQLQQQSMDSVVPVQIKPATTIPVLINEIEHSFHVDFSMPVDDHEANMF</sequence>
<name>A0ABR2A554_9ROSI</name>
<organism evidence="1 2">
    <name type="scientific">Hibiscus sabdariffa</name>
    <name type="common">roselle</name>
    <dbReference type="NCBI Taxonomy" id="183260"/>
    <lineage>
        <taxon>Eukaryota</taxon>
        <taxon>Viridiplantae</taxon>
        <taxon>Streptophyta</taxon>
        <taxon>Embryophyta</taxon>
        <taxon>Tracheophyta</taxon>
        <taxon>Spermatophyta</taxon>
        <taxon>Magnoliopsida</taxon>
        <taxon>eudicotyledons</taxon>
        <taxon>Gunneridae</taxon>
        <taxon>Pentapetalae</taxon>
        <taxon>rosids</taxon>
        <taxon>malvids</taxon>
        <taxon>Malvales</taxon>
        <taxon>Malvaceae</taxon>
        <taxon>Malvoideae</taxon>
        <taxon>Hibiscus</taxon>
    </lineage>
</organism>
<dbReference type="EMBL" id="JBBPBM010001025">
    <property type="protein sequence ID" value="KAK8488195.1"/>
    <property type="molecule type" value="Genomic_DNA"/>
</dbReference>
<gene>
    <name evidence="1" type="ORF">V6N12_044879</name>
</gene>
<evidence type="ECO:0000313" key="2">
    <source>
        <dbReference type="Proteomes" id="UP001472677"/>
    </source>
</evidence>